<comment type="cofactor">
    <cofactor evidence="1">
        <name>pyridoxal 5'-phosphate</name>
        <dbReference type="ChEBI" id="CHEBI:597326"/>
    </cofactor>
</comment>
<keyword evidence="4" id="KW-0808">Transferase</keyword>
<dbReference type="Gene3D" id="1.10.260.50">
    <property type="match status" value="1"/>
</dbReference>
<dbReference type="Pfam" id="PF00266">
    <property type="entry name" value="Aminotran_5"/>
    <property type="match status" value="1"/>
</dbReference>
<evidence type="ECO:0000256" key="2">
    <source>
        <dbReference type="ARBA" id="ARBA00006490"/>
    </source>
</evidence>
<dbReference type="InterPro" id="IPR015422">
    <property type="entry name" value="PyrdxlP-dep_Trfase_small"/>
</dbReference>
<organism evidence="4">
    <name type="scientific">mine drainage metagenome</name>
    <dbReference type="NCBI Taxonomy" id="410659"/>
    <lineage>
        <taxon>unclassified sequences</taxon>
        <taxon>metagenomes</taxon>
        <taxon>ecological metagenomes</taxon>
    </lineage>
</organism>
<evidence type="ECO:0000256" key="1">
    <source>
        <dbReference type="ARBA" id="ARBA00001933"/>
    </source>
</evidence>
<accession>T0ZQP5</accession>
<feature type="non-terminal residue" evidence="4">
    <location>
        <position position="116"/>
    </location>
</feature>
<dbReference type="GO" id="GO:0008483">
    <property type="term" value="F:transaminase activity"/>
    <property type="evidence" value="ECO:0007669"/>
    <property type="project" value="UniProtKB-KW"/>
</dbReference>
<feature type="domain" description="Aminotransferase class V" evidence="3">
    <location>
        <begin position="4"/>
        <end position="114"/>
    </location>
</feature>
<protein>
    <submittedName>
        <fullName evidence="4">Aminotransferase class V</fullName>
    </submittedName>
</protein>
<dbReference type="InterPro" id="IPR000192">
    <property type="entry name" value="Aminotrans_V_dom"/>
</dbReference>
<dbReference type="PANTHER" id="PTHR11601:SF34">
    <property type="entry name" value="CYSTEINE DESULFURASE"/>
    <property type="match status" value="1"/>
</dbReference>
<name>T0ZQP5_9ZZZZ</name>
<reference evidence="4" key="1">
    <citation type="submission" date="2013-08" db="EMBL/GenBank/DDBJ databases">
        <authorList>
            <person name="Mendez C."/>
            <person name="Richter M."/>
            <person name="Ferrer M."/>
            <person name="Sanchez J."/>
        </authorList>
    </citation>
    <scope>NUCLEOTIDE SEQUENCE</scope>
</reference>
<dbReference type="AlphaFoldDB" id="T0ZQP5"/>
<dbReference type="Gene3D" id="3.40.640.10">
    <property type="entry name" value="Type I PLP-dependent aspartate aminotransferase-like (Major domain)"/>
    <property type="match status" value="1"/>
</dbReference>
<dbReference type="SUPFAM" id="SSF53383">
    <property type="entry name" value="PLP-dependent transferases"/>
    <property type="match status" value="1"/>
</dbReference>
<evidence type="ECO:0000259" key="3">
    <source>
        <dbReference type="Pfam" id="PF00266"/>
    </source>
</evidence>
<dbReference type="PANTHER" id="PTHR11601">
    <property type="entry name" value="CYSTEINE DESULFURYLASE FAMILY MEMBER"/>
    <property type="match status" value="1"/>
</dbReference>
<comment type="caution">
    <text evidence="4">The sequence shown here is derived from an EMBL/GenBank/DDBJ whole genome shotgun (WGS) entry which is preliminary data.</text>
</comment>
<sequence length="116" mass="12414">MASIYLDYNATTPVAPEVVVAMLPFLREHFGNPSSAHTYADAPRRAMATAREDTAHLIGARATEIVFTGSATEANNLAILGVARAWGHARRHVVISAIEHPAVSEPARRLQELGGS</sequence>
<dbReference type="InterPro" id="IPR015421">
    <property type="entry name" value="PyrdxlP-dep_Trfase_major"/>
</dbReference>
<keyword evidence="4" id="KW-0032">Aminotransferase</keyword>
<evidence type="ECO:0000313" key="4">
    <source>
        <dbReference type="EMBL" id="EQD46973.1"/>
    </source>
</evidence>
<comment type="similarity">
    <text evidence="2">Belongs to the class-V pyridoxal-phosphate-dependent aminotransferase family. NifS/IscS subfamily.</text>
</comment>
<reference evidence="4" key="2">
    <citation type="journal article" date="2014" name="ISME J.">
        <title>Microbial stratification in low pH oxic and suboxic macroscopic growths along an acid mine drainage.</title>
        <authorList>
            <person name="Mendez-Garcia C."/>
            <person name="Mesa V."/>
            <person name="Sprenger R.R."/>
            <person name="Richter M."/>
            <person name="Diez M.S."/>
            <person name="Solano J."/>
            <person name="Bargiela R."/>
            <person name="Golyshina O.V."/>
            <person name="Manteca A."/>
            <person name="Ramos J.L."/>
            <person name="Gallego J.R."/>
            <person name="Llorente I."/>
            <person name="Martins Dos Santos V.A."/>
            <person name="Jensen O.N."/>
            <person name="Pelaez A.I."/>
            <person name="Sanchez J."/>
            <person name="Ferrer M."/>
        </authorList>
    </citation>
    <scope>NUCLEOTIDE SEQUENCE</scope>
</reference>
<proteinExistence type="inferred from homology"/>
<gene>
    <name evidence="4" type="ORF">B2A_08645</name>
</gene>
<dbReference type="InterPro" id="IPR015424">
    <property type="entry name" value="PyrdxlP-dep_Trfase"/>
</dbReference>
<dbReference type="EMBL" id="AUZZ01006228">
    <property type="protein sequence ID" value="EQD46973.1"/>
    <property type="molecule type" value="Genomic_DNA"/>
</dbReference>
<dbReference type="Gene3D" id="3.90.1150.10">
    <property type="entry name" value="Aspartate Aminotransferase, domain 1"/>
    <property type="match status" value="1"/>
</dbReference>